<dbReference type="EMBL" id="CP133548">
    <property type="protein sequence ID" value="WMS87339.1"/>
    <property type="molecule type" value="Genomic_DNA"/>
</dbReference>
<evidence type="ECO:0000256" key="5">
    <source>
        <dbReference type="ARBA" id="ARBA00023136"/>
    </source>
</evidence>
<feature type="transmembrane region" description="Helical" evidence="6">
    <location>
        <begin position="768"/>
        <end position="790"/>
    </location>
</feature>
<sequence>MQSNSLIQNYFLAAYRSLTKDKVNLVLTILGLSFGLCASLLVIIYAINESSYDKFQPNSETTYRVVQHHVPSSSDYPLTTPRADQHIRKIPGVEDVFTLIRTQWIFNSKVKIGDMFFNLDHLQGAPENINDFVKIETIDGDLVKVLAEPDYIALSESEANRLYGTTDAVGKTMLFVKYDVTLTVGAVFKDLPDNTHFAIESMLSSKPYMRARGNHSFTYIRMSENADKDLIEKELTRIYAELWNWDPKELTFYLQPMLDIHLDDNLMNDMKFGGSKQSLNIAIILSLLLLLISSFNYINMSVAQAGMRAKEVGVRKVLGASRRQIITQFLSESVAIVIIATLIASCLVELLLPEFSNLVSRDLTIDDWLVYAVCVVLGAVLVGVASGLYPALFISSYNTRQVLSGDLQRGKTAVTVRKILMIFQSGFSIALIIGAITLYSQVNFLKDLPVNYEKENRLRITDAPEQLIYSPESAALFNDMMQIEGVISATPADFELTKSTYAGISNVLISGVDSFTNEVAYGGVGFDAVKTLGLTLITGRDFTRDHASDWFNPETNSASILIPESLLTAAGYDNPEQALGKVWQFNAGRVNDLQGRVVGVFKDVKIGSSKERSLPVVFAAGLPASGVNSVVINVVDSRDPLLLQRLTQFIKTRLDVNPVNIEVVSDKYEMIYREENNLTRLVTIFSMLAVFLTCVGMFGLTAFNTQRRSREVAIRKVLGASRMSLVKLLTKEALVLSLVSVILSFPCAFWAVDSWLSHYNDRISQSPWIYLFSLVTVLTITWVTISYIAFKTASSRPSNVLRAE</sequence>
<name>A0AA51X6Y1_9GAMM</name>
<comment type="subcellular location">
    <subcellularLocation>
        <location evidence="1">Cell membrane</location>
        <topology evidence="1">Multi-pass membrane protein</topology>
    </subcellularLocation>
</comment>
<evidence type="ECO:0000313" key="9">
    <source>
        <dbReference type="EMBL" id="WMS87339.1"/>
    </source>
</evidence>
<feature type="transmembrane region" description="Helical" evidence="6">
    <location>
        <begin position="25"/>
        <end position="47"/>
    </location>
</feature>
<evidence type="ECO:0000313" key="10">
    <source>
        <dbReference type="Proteomes" id="UP001239782"/>
    </source>
</evidence>
<protein>
    <submittedName>
        <fullName evidence="9">FtsX-like permease family protein</fullName>
    </submittedName>
</protein>
<feature type="transmembrane region" description="Helical" evidence="6">
    <location>
        <begin position="368"/>
        <end position="394"/>
    </location>
</feature>
<feature type="transmembrane region" description="Helical" evidence="6">
    <location>
        <begin position="279"/>
        <end position="298"/>
    </location>
</feature>
<evidence type="ECO:0000256" key="3">
    <source>
        <dbReference type="ARBA" id="ARBA00022692"/>
    </source>
</evidence>
<feature type="transmembrane region" description="Helical" evidence="6">
    <location>
        <begin position="325"/>
        <end position="348"/>
    </location>
</feature>
<feature type="domain" description="MacB-like periplasmic core" evidence="8">
    <location>
        <begin position="26"/>
        <end position="237"/>
    </location>
</feature>
<keyword evidence="4 6" id="KW-1133">Transmembrane helix</keyword>
<organism evidence="9 10">
    <name type="scientific">Pleionea litopenaei</name>
    <dbReference type="NCBI Taxonomy" id="3070815"/>
    <lineage>
        <taxon>Bacteria</taxon>
        <taxon>Pseudomonadati</taxon>
        <taxon>Pseudomonadota</taxon>
        <taxon>Gammaproteobacteria</taxon>
        <taxon>Oceanospirillales</taxon>
        <taxon>Pleioneaceae</taxon>
        <taxon>Pleionea</taxon>
    </lineage>
</organism>
<feature type="domain" description="ABC3 transporter permease C-terminal" evidence="7">
    <location>
        <begin position="283"/>
        <end position="398"/>
    </location>
</feature>
<gene>
    <name evidence="9" type="ORF">Q9312_00065</name>
</gene>
<dbReference type="GO" id="GO:0005886">
    <property type="term" value="C:plasma membrane"/>
    <property type="evidence" value="ECO:0007669"/>
    <property type="project" value="UniProtKB-SubCell"/>
</dbReference>
<dbReference type="InterPro" id="IPR003838">
    <property type="entry name" value="ABC3_permease_C"/>
</dbReference>
<evidence type="ECO:0000256" key="6">
    <source>
        <dbReference type="SAM" id="Phobius"/>
    </source>
</evidence>
<evidence type="ECO:0000259" key="7">
    <source>
        <dbReference type="Pfam" id="PF02687"/>
    </source>
</evidence>
<dbReference type="AlphaFoldDB" id="A0AA51X6Y1"/>
<reference evidence="9 10" key="1">
    <citation type="submission" date="2023-08" db="EMBL/GenBank/DDBJ databases">
        <title>Pleionea litopenaei sp. nov., isolated from stomach of juvenile Litopenaeus vannamei.</title>
        <authorList>
            <person name="Rho A.M."/>
            <person name="Hwang C.Y."/>
        </authorList>
    </citation>
    <scope>NUCLEOTIDE SEQUENCE [LARGE SCALE GENOMIC DNA]</scope>
    <source>
        <strain evidence="9 10">HL-JVS1</strain>
    </source>
</reference>
<keyword evidence="2" id="KW-1003">Cell membrane</keyword>
<feature type="transmembrane region" description="Helical" evidence="6">
    <location>
        <begin position="681"/>
        <end position="703"/>
    </location>
</feature>
<dbReference type="Pfam" id="PF02687">
    <property type="entry name" value="FtsX"/>
    <property type="match status" value="2"/>
</dbReference>
<evidence type="ECO:0000256" key="1">
    <source>
        <dbReference type="ARBA" id="ARBA00004651"/>
    </source>
</evidence>
<keyword evidence="10" id="KW-1185">Reference proteome</keyword>
<dbReference type="KEGG" id="plei:Q9312_00065"/>
<feature type="transmembrane region" description="Helical" evidence="6">
    <location>
        <begin position="733"/>
        <end position="752"/>
    </location>
</feature>
<accession>A0AA51X6Y1</accession>
<evidence type="ECO:0000259" key="8">
    <source>
        <dbReference type="Pfam" id="PF12704"/>
    </source>
</evidence>
<evidence type="ECO:0000256" key="4">
    <source>
        <dbReference type="ARBA" id="ARBA00022989"/>
    </source>
</evidence>
<proteinExistence type="predicted"/>
<dbReference type="GO" id="GO:0022857">
    <property type="term" value="F:transmembrane transporter activity"/>
    <property type="evidence" value="ECO:0007669"/>
    <property type="project" value="TreeGrafter"/>
</dbReference>
<dbReference type="Pfam" id="PF12704">
    <property type="entry name" value="MacB_PCD"/>
    <property type="match status" value="1"/>
</dbReference>
<keyword evidence="5 6" id="KW-0472">Membrane</keyword>
<dbReference type="RefSeq" id="WP_309202480.1">
    <property type="nucleotide sequence ID" value="NZ_CP133548.1"/>
</dbReference>
<feature type="domain" description="ABC3 transporter permease C-terminal" evidence="7">
    <location>
        <begin position="684"/>
        <end position="793"/>
    </location>
</feature>
<dbReference type="PANTHER" id="PTHR30572:SF18">
    <property type="entry name" value="ABC-TYPE MACROLIDE FAMILY EXPORT SYSTEM PERMEASE COMPONENT 2"/>
    <property type="match status" value="1"/>
</dbReference>
<feature type="transmembrane region" description="Helical" evidence="6">
    <location>
        <begin position="419"/>
        <end position="439"/>
    </location>
</feature>
<dbReference type="InterPro" id="IPR025857">
    <property type="entry name" value="MacB_PCD"/>
</dbReference>
<dbReference type="Proteomes" id="UP001239782">
    <property type="component" value="Chromosome"/>
</dbReference>
<evidence type="ECO:0000256" key="2">
    <source>
        <dbReference type="ARBA" id="ARBA00022475"/>
    </source>
</evidence>
<keyword evidence="3 6" id="KW-0812">Transmembrane</keyword>
<dbReference type="InterPro" id="IPR050250">
    <property type="entry name" value="Macrolide_Exporter_MacB"/>
</dbReference>
<dbReference type="PANTHER" id="PTHR30572">
    <property type="entry name" value="MEMBRANE COMPONENT OF TRANSPORTER-RELATED"/>
    <property type="match status" value="1"/>
</dbReference>